<accession>A0ABQ5W185</accession>
<gene>
    <name evidence="2" type="ORF">GCM10010862_06980</name>
</gene>
<evidence type="ECO:0000313" key="3">
    <source>
        <dbReference type="Proteomes" id="UP001156691"/>
    </source>
</evidence>
<evidence type="ECO:0000313" key="2">
    <source>
        <dbReference type="EMBL" id="GLQ53440.1"/>
    </source>
</evidence>
<keyword evidence="3" id="KW-1185">Reference proteome</keyword>
<dbReference type="InterPro" id="IPR032710">
    <property type="entry name" value="NTF2-like_dom_sf"/>
</dbReference>
<dbReference type="InterPro" id="IPR027843">
    <property type="entry name" value="DUF4440"/>
</dbReference>
<evidence type="ECO:0000259" key="1">
    <source>
        <dbReference type="Pfam" id="PF14534"/>
    </source>
</evidence>
<reference evidence="3" key="1">
    <citation type="journal article" date="2019" name="Int. J. Syst. Evol. Microbiol.">
        <title>The Global Catalogue of Microorganisms (GCM) 10K type strain sequencing project: providing services to taxonomists for standard genome sequencing and annotation.</title>
        <authorList>
            <consortium name="The Broad Institute Genomics Platform"/>
            <consortium name="The Broad Institute Genome Sequencing Center for Infectious Disease"/>
            <person name="Wu L."/>
            <person name="Ma J."/>
        </authorList>
    </citation>
    <scope>NUCLEOTIDE SEQUENCE [LARGE SCALE GENOMIC DNA]</scope>
    <source>
        <strain evidence="3">NBRC 112416</strain>
    </source>
</reference>
<dbReference type="Pfam" id="PF14534">
    <property type="entry name" value="DUF4440"/>
    <property type="match status" value="1"/>
</dbReference>
<comment type="caution">
    <text evidence="2">The sequence shown here is derived from an EMBL/GenBank/DDBJ whole genome shotgun (WGS) entry which is preliminary data.</text>
</comment>
<feature type="domain" description="DUF4440" evidence="1">
    <location>
        <begin position="35"/>
        <end position="144"/>
    </location>
</feature>
<name>A0ABQ5W185_9HYPH</name>
<proteinExistence type="predicted"/>
<dbReference type="SUPFAM" id="SSF54427">
    <property type="entry name" value="NTF2-like"/>
    <property type="match status" value="1"/>
</dbReference>
<dbReference type="Proteomes" id="UP001156691">
    <property type="component" value="Unassembled WGS sequence"/>
</dbReference>
<protein>
    <recommendedName>
        <fullName evidence="1">DUF4440 domain-containing protein</fullName>
    </recommendedName>
</protein>
<organism evidence="2 3">
    <name type="scientific">Devosia nitrariae</name>
    <dbReference type="NCBI Taxonomy" id="2071872"/>
    <lineage>
        <taxon>Bacteria</taxon>
        <taxon>Pseudomonadati</taxon>
        <taxon>Pseudomonadota</taxon>
        <taxon>Alphaproteobacteria</taxon>
        <taxon>Hyphomicrobiales</taxon>
        <taxon>Devosiaceae</taxon>
        <taxon>Devosia</taxon>
    </lineage>
</organism>
<dbReference type="RefSeq" id="WP_284338884.1">
    <property type="nucleotide sequence ID" value="NZ_BSNS01000003.1"/>
</dbReference>
<dbReference type="Gene3D" id="3.10.450.50">
    <property type="match status" value="1"/>
</dbReference>
<dbReference type="EMBL" id="BSNS01000003">
    <property type="protein sequence ID" value="GLQ53440.1"/>
    <property type="molecule type" value="Genomic_DNA"/>
</dbReference>
<sequence>MYSATIGLGLFALACTCTVIPTSAQDREIHSHALILATIETMADALSRADVEGVLATYEEGAVVMGRPEEPVSGRTDLSAFFADLAAIAPQFRFLDEQVVEAGDIALHLAPWTMEGTAPDGTPLTDRGLSIAVLRRQSDGNWRMIIDQPYGDWMLATPR</sequence>